<feature type="compositionally biased region" description="Polar residues" evidence="5">
    <location>
        <begin position="1"/>
        <end position="10"/>
    </location>
</feature>
<keyword evidence="2 6" id="KW-0812">Transmembrane</keyword>
<dbReference type="PANTHER" id="PTHR42770:SF16">
    <property type="entry name" value="AMINO ACID PERMEASE"/>
    <property type="match status" value="1"/>
</dbReference>
<dbReference type="PANTHER" id="PTHR42770">
    <property type="entry name" value="AMINO ACID TRANSPORTER-RELATED"/>
    <property type="match status" value="1"/>
</dbReference>
<dbReference type="RefSeq" id="WP_127832234.1">
    <property type="nucleotide sequence ID" value="NZ_RZYA01000023.1"/>
</dbReference>
<evidence type="ECO:0000256" key="6">
    <source>
        <dbReference type="SAM" id="Phobius"/>
    </source>
</evidence>
<feature type="transmembrane region" description="Helical" evidence="6">
    <location>
        <begin position="321"/>
        <end position="345"/>
    </location>
</feature>
<dbReference type="InterPro" id="IPR004841">
    <property type="entry name" value="AA-permease/SLC12A_dom"/>
</dbReference>
<keyword evidence="3 6" id="KW-1133">Transmembrane helix</keyword>
<feature type="transmembrane region" description="Helical" evidence="6">
    <location>
        <begin position="160"/>
        <end position="181"/>
    </location>
</feature>
<dbReference type="InterPro" id="IPR050367">
    <property type="entry name" value="APC_superfamily"/>
</dbReference>
<name>A0A3S2V7M0_9ACTN</name>
<evidence type="ECO:0000259" key="7">
    <source>
        <dbReference type="Pfam" id="PF00324"/>
    </source>
</evidence>
<dbReference type="AlphaFoldDB" id="A0A3S2V7M0"/>
<comment type="caution">
    <text evidence="8">The sequence shown here is derived from an EMBL/GenBank/DDBJ whole genome shotgun (WGS) entry which is preliminary data.</text>
</comment>
<keyword evidence="4 6" id="KW-0472">Membrane</keyword>
<evidence type="ECO:0000256" key="1">
    <source>
        <dbReference type="ARBA" id="ARBA00004141"/>
    </source>
</evidence>
<feature type="region of interest" description="Disordered" evidence="5">
    <location>
        <begin position="1"/>
        <end position="37"/>
    </location>
</feature>
<evidence type="ECO:0000256" key="4">
    <source>
        <dbReference type="ARBA" id="ARBA00023136"/>
    </source>
</evidence>
<dbReference type="Proteomes" id="UP000283128">
    <property type="component" value="Unassembled WGS sequence"/>
</dbReference>
<feature type="transmembrane region" description="Helical" evidence="6">
    <location>
        <begin position="469"/>
        <end position="489"/>
    </location>
</feature>
<dbReference type="PIRSF" id="PIRSF006060">
    <property type="entry name" value="AA_transporter"/>
    <property type="match status" value="1"/>
</dbReference>
<proteinExistence type="predicted"/>
<feature type="transmembrane region" description="Helical" evidence="6">
    <location>
        <begin position="49"/>
        <end position="74"/>
    </location>
</feature>
<sequence length="508" mass="52209">MSVQSTTRDSAATAAPATKVPGSPASADPGQDTGSGAGLSSGQIGTFDLVFFVVAAAAPLTVLAGVAPFAISIGGAGTPLGYLISGALLVFFAAGFTAMSLYVRNAGAFYAYVARGLGRTLGVGIAYVAVVSYNLITPGVAAAFGYFAAGSIHDATGADIPWWSLSGVCVLAVGVLGFLRVTLSAKVLGVALVLEVLTLLVMDGGILGHRGTAALDMQSFDPGTLATGGVAGMFVIVIGAFTGFEATAIYAEEAREPSRTVPRATFIAIGFLALFYSAGVWLVMGAFGTDKAVAMARAAAGPELTFKAGELYVGAWLADTMHALVVISAFAATLAFHNAAARYLYALGREGLLPRRLGAVSARHGSPGTAVTAQTVFNLLVIVVGAVLAADPFAQVLIWTNSIAVLGIMLMQALAALAVWAFFRHDRRGLSTARVVWSPLIAFAGLALLTVLAALHFDLLTGASWTVNAVLLAPLPIVLVAGMAIALRIRSRDPQRYARLTNVDVERD</sequence>
<dbReference type="GO" id="GO:0016020">
    <property type="term" value="C:membrane"/>
    <property type="evidence" value="ECO:0007669"/>
    <property type="project" value="UniProtKB-SubCell"/>
</dbReference>
<evidence type="ECO:0000256" key="3">
    <source>
        <dbReference type="ARBA" id="ARBA00022989"/>
    </source>
</evidence>
<feature type="transmembrane region" description="Helical" evidence="6">
    <location>
        <begin position="263"/>
        <end position="287"/>
    </location>
</feature>
<gene>
    <name evidence="8" type="ORF">EOT10_34050</name>
</gene>
<reference evidence="8 9" key="1">
    <citation type="submission" date="2019-01" db="EMBL/GenBank/DDBJ databases">
        <title>Genome sequences of Streptomyces and Rhizobium isolates collected from root and soil.</title>
        <authorList>
            <person name="Chhettri S."/>
            <person name="Sevigny J.L."/>
            <person name="Sen A."/>
            <person name="Ennis N."/>
            <person name="Tisa L."/>
        </authorList>
    </citation>
    <scope>NUCLEOTIDE SEQUENCE [LARGE SCALE GENOMIC DNA]</scope>
    <source>
        <strain evidence="8 9">San01</strain>
    </source>
</reference>
<feature type="transmembrane region" description="Helical" evidence="6">
    <location>
        <begin position="435"/>
        <end position="457"/>
    </location>
</feature>
<evidence type="ECO:0000313" key="8">
    <source>
        <dbReference type="EMBL" id="RVU17652.1"/>
    </source>
</evidence>
<feature type="transmembrane region" description="Helical" evidence="6">
    <location>
        <begin position="228"/>
        <end position="251"/>
    </location>
</feature>
<dbReference type="Pfam" id="PF00324">
    <property type="entry name" value="AA_permease"/>
    <property type="match status" value="1"/>
</dbReference>
<protein>
    <submittedName>
        <fullName evidence="8">APC family permease</fullName>
    </submittedName>
</protein>
<feature type="transmembrane region" description="Helical" evidence="6">
    <location>
        <begin position="188"/>
        <end position="208"/>
    </location>
</feature>
<dbReference type="OrthoDB" id="137613at2"/>
<feature type="transmembrane region" description="Helical" evidence="6">
    <location>
        <begin position="396"/>
        <end position="423"/>
    </location>
</feature>
<organism evidence="8 9">
    <name type="scientific">Streptomyces antnestii</name>
    <dbReference type="NCBI Taxonomy" id="2494256"/>
    <lineage>
        <taxon>Bacteria</taxon>
        <taxon>Bacillati</taxon>
        <taxon>Actinomycetota</taxon>
        <taxon>Actinomycetes</taxon>
        <taxon>Kitasatosporales</taxon>
        <taxon>Streptomycetaceae</taxon>
        <taxon>Streptomyces</taxon>
    </lineage>
</organism>
<feature type="transmembrane region" description="Helical" evidence="6">
    <location>
        <begin position="124"/>
        <end position="148"/>
    </location>
</feature>
<dbReference type="Gene3D" id="1.20.1740.10">
    <property type="entry name" value="Amino acid/polyamine transporter I"/>
    <property type="match status" value="1"/>
</dbReference>
<accession>A0A3S2V7M0</accession>
<evidence type="ECO:0000256" key="5">
    <source>
        <dbReference type="SAM" id="MobiDB-lite"/>
    </source>
</evidence>
<feature type="domain" description="Amino acid permease/ SLC12A" evidence="7">
    <location>
        <begin position="49"/>
        <end position="490"/>
    </location>
</feature>
<feature type="transmembrane region" description="Helical" evidence="6">
    <location>
        <begin position="366"/>
        <end position="390"/>
    </location>
</feature>
<feature type="transmembrane region" description="Helical" evidence="6">
    <location>
        <begin position="80"/>
        <end position="103"/>
    </location>
</feature>
<evidence type="ECO:0000256" key="2">
    <source>
        <dbReference type="ARBA" id="ARBA00022692"/>
    </source>
</evidence>
<comment type="subcellular location">
    <subcellularLocation>
        <location evidence="1">Membrane</location>
        <topology evidence="1">Multi-pass membrane protein</topology>
    </subcellularLocation>
</comment>
<dbReference type="GO" id="GO:0055085">
    <property type="term" value="P:transmembrane transport"/>
    <property type="evidence" value="ECO:0007669"/>
    <property type="project" value="InterPro"/>
</dbReference>
<keyword evidence="9" id="KW-1185">Reference proteome</keyword>
<dbReference type="EMBL" id="RZYA01000023">
    <property type="protein sequence ID" value="RVU17652.1"/>
    <property type="molecule type" value="Genomic_DNA"/>
</dbReference>
<evidence type="ECO:0000313" key="9">
    <source>
        <dbReference type="Proteomes" id="UP000283128"/>
    </source>
</evidence>